<feature type="compositionally biased region" description="Basic residues" evidence="1">
    <location>
        <begin position="48"/>
        <end position="59"/>
    </location>
</feature>
<evidence type="ECO:0000313" key="2">
    <source>
        <dbReference type="EMBL" id="OJD22092.1"/>
    </source>
</evidence>
<name>A0A1J9R264_9EURO</name>
<dbReference type="VEuPathDB" id="FungiDB:ACJ73_06567"/>
<organism evidence="2 3">
    <name type="scientific">Blastomyces percursus</name>
    <dbReference type="NCBI Taxonomy" id="1658174"/>
    <lineage>
        <taxon>Eukaryota</taxon>
        <taxon>Fungi</taxon>
        <taxon>Dikarya</taxon>
        <taxon>Ascomycota</taxon>
        <taxon>Pezizomycotina</taxon>
        <taxon>Eurotiomycetes</taxon>
        <taxon>Eurotiomycetidae</taxon>
        <taxon>Onygenales</taxon>
        <taxon>Ajellomycetaceae</taxon>
        <taxon>Blastomyces</taxon>
    </lineage>
</organism>
<accession>A0A1J9R264</accession>
<dbReference type="OrthoDB" id="4209487at2759"/>
<sequence length="119" mass="13460">MPKRRRSRVTSSKDGDTTDESSRLDTNSQSDRGYETELTEPDSDAPRDRRKGKRKRRQLAYKPNTPVSKKHAAATATDDSEDDTDPEDDTDDEISSGDEDDDYSPGARALIGRMENHWQ</sequence>
<dbReference type="AlphaFoldDB" id="A0A1J9R264"/>
<keyword evidence="3" id="KW-1185">Reference proteome</keyword>
<comment type="caution">
    <text evidence="2">The sequence shown here is derived from an EMBL/GenBank/DDBJ whole genome shotgun (WGS) entry which is preliminary data.</text>
</comment>
<evidence type="ECO:0000256" key="1">
    <source>
        <dbReference type="SAM" id="MobiDB-lite"/>
    </source>
</evidence>
<proteinExistence type="predicted"/>
<dbReference type="Proteomes" id="UP000242791">
    <property type="component" value="Unassembled WGS sequence"/>
</dbReference>
<protein>
    <submittedName>
        <fullName evidence="2">Uncharacterized protein</fullName>
    </submittedName>
</protein>
<evidence type="ECO:0000313" key="3">
    <source>
        <dbReference type="Proteomes" id="UP000242791"/>
    </source>
</evidence>
<feature type="compositionally biased region" description="Basic and acidic residues" evidence="1">
    <location>
        <begin position="11"/>
        <end position="23"/>
    </location>
</feature>
<dbReference type="EMBL" id="LGTZ01001175">
    <property type="protein sequence ID" value="OJD22092.1"/>
    <property type="molecule type" value="Genomic_DNA"/>
</dbReference>
<feature type="region of interest" description="Disordered" evidence="1">
    <location>
        <begin position="1"/>
        <end position="119"/>
    </location>
</feature>
<reference evidence="2 3" key="1">
    <citation type="submission" date="2015-08" db="EMBL/GenBank/DDBJ databases">
        <title>Emmonsia species relationships and genome sequence.</title>
        <authorList>
            <person name="Cuomo C.A."/>
            <person name="Schwartz I.S."/>
            <person name="Kenyon C."/>
            <person name="De Hoog G.S."/>
            <person name="Govender N.P."/>
            <person name="Botha A."/>
            <person name="Moreno L."/>
            <person name="De Vries M."/>
            <person name="Munoz J.F."/>
            <person name="Stielow J.B."/>
        </authorList>
    </citation>
    <scope>NUCLEOTIDE SEQUENCE [LARGE SCALE GENOMIC DNA]</scope>
    <source>
        <strain evidence="2 3">EI222</strain>
    </source>
</reference>
<gene>
    <name evidence="2" type="ORF">ACJ73_06567</name>
</gene>
<feature type="non-terminal residue" evidence="2">
    <location>
        <position position="119"/>
    </location>
</feature>
<feature type="compositionally biased region" description="Acidic residues" evidence="1">
    <location>
        <begin position="78"/>
        <end position="103"/>
    </location>
</feature>
<dbReference type="STRING" id="1658174.A0A1J9R264"/>